<keyword evidence="1" id="KW-0732">Signal</keyword>
<comment type="caution">
    <text evidence="2">The sequence shown here is derived from an EMBL/GenBank/DDBJ whole genome shotgun (WGS) entry which is preliminary data.</text>
</comment>
<dbReference type="AlphaFoldDB" id="A0A5C4M9W9"/>
<sequence length="319" mass="33563">MKTSTVLGIVLAVLFSFAGVATAAGYLWAQADSDHPPAARALPAQWPSNGGTALRPVPMPTGEMVTALPPDTAGQVLCQSLSLARWEALLGGKALREVRGADCHIVTTTTDITLALDSGPANLQEPRETEVAGHTAQLEYLPPKVSSRLDVRLADAPGSSQIKPYLRVELRGDAPALDTLAESIASEVVAATTKPGPALPPVRENGSIPLERPAPTAIADLPLPMISWQLCAALTRELGGTARPYIDGRCMVRGVQAAYTDTVSPRAFPLSLAGRPALITDNLVAVRLTDGTSQELAFTGDRRSLEKIARAVLPRLLGH</sequence>
<dbReference type="OrthoDB" id="3692187at2"/>
<protein>
    <recommendedName>
        <fullName evidence="4">DUF5642 domain-containing protein</fullName>
    </recommendedName>
</protein>
<dbReference type="Proteomes" id="UP000305546">
    <property type="component" value="Unassembled WGS sequence"/>
</dbReference>
<proteinExistence type="predicted"/>
<organism evidence="2 3">
    <name type="scientific">Amycolatopsis alkalitolerans</name>
    <dbReference type="NCBI Taxonomy" id="2547244"/>
    <lineage>
        <taxon>Bacteria</taxon>
        <taxon>Bacillati</taxon>
        <taxon>Actinomycetota</taxon>
        <taxon>Actinomycetes</taxon>
        <taxon>Pseudonocardiales</taxon>
        <taxon>Pseudonocardiaceae</taxon>
        <taxon>Amycolatopsis</taxon>
    </lineage>
</organism>
<feature type="chain" id="PRO_5022949606" description="DUF5642 domain-containing protein" evidence="1">
    <location>
        <begin position="24"/>
        <end position="319"/>
    </location>
</feature>
<keyword evidence="3" id="KW-1185">Reference proteome</keyword>
<reference evidence="2 3" key="1">
    <citation type="submission" date="2019-06" db="EMBL/GenBank/DDBJ databases">
        <title>Amycolatopsis alkalitolerans sp. nov., isolated from Gastrodia elata Blume.</title>
        <authorList>
            <person name="Narsing Rao M.P."/>
            <person name="Li W.J."/>
        </authorList>
    </citation>
    <scope>NUCLEOTIDE SEQUENCE [LARGE SCALE GENOMIC DNA]</scope>
    <source>
        <strain evidence="2 3">SYSUP0005</strain>
    </source>
</reference>
<dbReference type="EMBL" id="VDFW01000004">
    <property type="protein sequence ID" value="TNC28164.1"/>
    <property type="molecule type" value="Genomic_DNA"/>
</dbReference>
<evidence type="ECO:0000256" key="1">
    <source>
        <dbReference type="SAM" id="SignalP"/>
    </source>
</evidence>
<evidence type="ECO:0000313" key="3">
    <source>
        <dbReference type="Proteomes" id="UP000305546"/>
    </source>
</evidence>
<dbReference type="RefSeq" id="WP_139095781.1">
    <property type="nucleotide sequence ID" value="NZ_VDFW01000004.1"/>
</dbReference>
<name>A0A5C4M9W9_9PSEU</name>
<evidence type="ECO:0008006" key="4">
    <source>
        <dbReference type="Google" id="ProtNLM"/>
    </source>
</evidence>
<accession>A0A5C4M9W9</accession>
<feature type="signal peptide" evidence="1">
    <location>
        <begin position="1"/>
        <end position="23"/>
    </location>
</feature>
<gene>
    <name evidence="2" type="ORF">FG385_06995</name>
</gene>
<evidence type="ECO:0000313" key="2">
    <source>
        <dbReference type="EMBL" id="TNC28164.1"/>
    </source>
</evidence>